<evidence type="ECO:0000313" key="3">
    <source>
        <dbReference type="Proteomes" id="UP000187261"/>
    </source>
</evidence>
<dbReference type="AlphaFoldDB" id="A0A1U7Q1F3"/>
<accession>A0A1U7Q1F3</accession>
<dbReference type="RefSeq" id="WP_076784432.1">
    <property type="nucleotide sequence ID" value="NZ_FTPU01000055.1"/>
</dbReference>
<feature type="transmembrane region" description="Helical" evidence="1">
    <location>
        <begin position="191"/>
        <end position="212"/>
    </location>
</feature>
<name>A0A1U7Q1F3_9FLAO</name>
<dbReference type="OrthoDB" id="9759690at2"/>
<sequence length="218" mass="25687">MQQLPIFSTQSMEELASVSIYISYRFFFADVTDVWRLSRWKRIVVNSAGVYFEIIFCFILTTIGFFTQNQTYEVLALVIFVKSLYNLLPFLRADGYWILSDLFNKPNLSCHSFNNLKISLTSLFKGTIPKFPLFQDYLIALYGLLNILLIGFFFNYQIVRNIDLITHFPSRTIEIVMSVFKRNLKMSFHELIRYLSVLIFYVIGIKILFGIIKKRLKK</sequence>
<dbReference type="STRING" id="1121284.SAMN05660493_03122"/>
<proteinExistence type="predicted"/>
<feature type="transmembrane region" description="Helical" evidence="1">
    <location>
        <begin position="137"/>
        <end position="159"/>
    </location>
</feature>
<keyword evidence="1" id="KW-0472">Membrane</keyword>
<reference evidence="3" key="1">
    <citation type="submission" date="2016-10" db="EMBL/GenBank/DDBJ databases">
        <authorList>
            <person name="Varghese N."/>
            <person name="Submissions S."/>
        </authorList>
    </citation>
    <scope>NUCLEOTIDE SEQUENCE [LARGE SCALE GENOMIC DNA]</scope>
    <source>
        <strain evidence="3">DSM 19482</strain>
    </source>
</reference>
<gene>
    <name evidence="2" type="ORF">SAMN05660493_03122</name>
</gene>
<dbReference type="Proteomes" id="UP000187261">
    <property type="component" value="Unassembled WGS sequence"/>
</dbReference>
<dbReference type="EMBL" id="FTPU01000055">
    <property type="protein sequence ID" value="SIT98447.1"/>
    <property type="molecule type" value="Genomic_DNA"/>
</dbReference>
<protein>
    <submittedName>
        <fullName evidence="2">Peptidase family M50</fullName>
    </submittedName>
</protein>
<organism evidence="2 3">
    <name type="scientific">Epilithonimonas bovis DSM 19482</name>
    <dbReference type="NCBI Taxonomy" id="1121284"/>
    <lineage>
        <taxon>Bacteria</taxon>
        <taxon>Pseudomonadati</taxon>
        <taxon>Bacteroidota</taxon>
        <taxon>Flavobacteriia</taxon>
        <taxon>Flavobacteriales</taxon>
        <taxon>Weeksellaceae</taxon>
        <taxon>Chryseobacterium group</taxon>
        <taxon>Epilithonimonas</taxon>
    </lineage>
</organism>
<evidence type="ECO:0000313" key="2">
    <source>
        <dbReference type="EMBL" id="SIT98447.1"/>
    </source>
</evidence>
<feature type="transmembrane region" description="Helical" evidence="1">
    <location>
        <begin position="43"/>
        <end position="66"/>
    </location>
</feature>
<evidence type="ECO:0000256" key="1">
    <source>
        <dbReference type="SAM" id="Phobius"/>
    </source>
</evidence>
<keyword evidence="1" id="KW-1133">Transmembrane helix</keyword>
<keyword evidence="3" id="KW-1185">Reference proteome</keyword>
<keyword evidence="1" id="KW-0812">Transmembrane</keyword>